<name>A0A382MT43_9ZZZZ</name>
<dbReference type="AlphaFoldDB" id="A0A382MT43"/>
<sequence length="39" mass="4544">MVDKKRTQEEFNEYFTQPESAVTNLGPERPGIMKLSFPK</sequence>
<feature type="non-terminal residue" evidence="1">
    <location>
        <position position="39"/>
    </location>
</feature>
<dbReference type="EMBL" id="UINC01095469">
    <property type="protein sequence ID" value="SVC51578.1"/>
    <property type="molecule type" value="Genomic_DNA"/>
</dbReference>
<proteinExistence type="predicted"/>
<protein>
    <submittedName>
        <fullName evidence="1">Uncharacterized protein</fullName>
    </submittedName>
</protein>
<organism evidence="1">
    <name type="scientific">marine metagenome</name>
    <dbReference type="NCBI Taxonomy" id="408172"/>
    <lineage>
        <taxon>unclassified sequences</taxon>
        <taxon>metagenomes</taxon>
        <taxon>ecological metagenomes</taxon>
    </lineage>
</organism>
<evidence type="ECO:0000313" key="1">
    <source>
        <dbReference type="EMBL" id="SVC51578.1"/>
    </source>
</evidence>
<reference evidence="1" key="1">
    <citation type="submission" date="2018-05" db="EMBL/GenBank/DDBJ databases">
        <authorList>
            <person name="Lanie J.A."/>
            <person name="Ng W.-L."/>
            <person name="Kazmierczak K.M."/>
            <person name="Andrzejewski T.M."/>
            <person name="Davidsen T.M."/>
            <person name="Wayne K.J."/>
            <person name="Tettelin H."/>
            <person name="Glass J.I."/>
            <person name="Rusch D."/>
            <person name="Podicherti R."/>
            <person name="Tsui H.-C.T."/>
            <person name="Winkler M.E."/>
        </authorList>
    </citation>
    <scope>NUCLEOTIDE SEQUENCE</scope>
</reference>
<gene>
    <name evidence="1" type="ORF">METZ01_LOCUS304432</name>
</gene>
<accession>A0A382MT43</accession>